<organism evidence="1 2">
    <name type="scientific">Thermoproteus sp. AZ2</name>
    <dbReference type="NCBI Taxonomy" id="1609232"/>
    <lineage>
        <taxon>Archaea</taxon>
        <taxon>Thermoproteota</taxon>
        <taxon>Thermoprotei</taxon>
        <taxon>Thermoproteales</taxon>
        <taxon>Thermoproteaceae</taxon>
        <taxon>Thermoproteus</taxon>
    </lineage>
</organism>
<comment type="caution">
    <text evidence="1">The sequence shown here is derived from an EMBL/GenBank/DDBJ whole genome shotgun (WGS) entry which is preliminary data.</text>
</comment>
<sequence>MYVEALSTLIRSLQGDIPEKEINKIDKIKIARLIERIYSKNFDITLKIRYNIAKKIFKNNNIALYITLRSINLDKLYWILLNDDIEDIVLIPGKYIYITSRSGKRPINLMADEEVVDAFLRIARSKGIRLLKSNPSFRYGLALGPYRLRVSVDLPPVVPSPQIYVRVHRGVATLERLKSSGFMDDEQEAMIRRLIDEQRDLVISGVPGSGKTTLLQAIDLAIPGWMQRVYIDESDEFIDIPNYNQIKINNVNKVKEIFSSMNRNIDLFILSELQYPDHFEAAKIARGMGLWTLATLHARDIRLAVERLKGAGIDMEGLAIIQLEKKYERGIKRQIKDIYVK</sequence>
<reference evidence="1" key="1">
    <citation type="submission" date="2024-07" db="EMBL/GenBank/DDBJ databases">
        <title>Metagenome and Metagenome-Assembled Genomes of Archaea from a hot spring from the geothermal field of Los Azufres, Mexico.</title>
        <authorList>
            <person name="Marin-Paredes R."/>
            <person name="Martinez-Romero E."/>
            <person name="Servin-Garciduenas L.E."/>
        </authorList>
    </citation>
    <scope>NUCLEOTIDE SEQUENCE</scope>
</reference>
<accession>A0ACC6V330</accession>
<dbReference type="EMBL" id="JZWT02000023">
    <property type="protein sequence ID" value="MFB6491176.1"/>
    <property type="molecule type" value="Genomic_DNA"/>
</dbReference>
<dbReference type="Proteomes" id="UP000033636">
    <property type="component" value="Unassembled WGS sequence"/>
</dbReference>
<proteinExistence type="predicted"/>
<name>A0ACC6V330_9CREN</name>
<evidence type="ECO:0000313" key="1">
    <source>
        <dbReference type="EMBL" id="MFB6491176.1"/>
    </source>
</evidence>
<evidence type="ECO:0000313" key="2">
    <source>
        <dbReference type="Proteomes" id="UP000033636"/>
    </source>
</evidence>
<protein>
    <submittedName>
        <fullName evidence="1">ATPase, T2SS/T4P/T4SS family</fullName>
    </submittedName>
</protein>
<gene>
    <name evidence="1" type="ORF">TU35_008090</name>
</gene>